<protein>
    <submittedName>
        <fullName evidence="9">Serine/threonine protein kinase</fullName>
    </submittedName>
</protein>
<dbReference type="InterPro" id="IPR008271">
    <property type="entry name" value="Ser/Thr_kinase_AS"/>
</dbReference>
<dbReference type="Proteomes" id="UP000238220">
    <property type="component" value="Unassembled WGS sequence"/>
</dbReference>
<dbReference type="CDD" id="cd14014">
    <property type="entry name" value="STKc_PknB_like"/>
    <property type="match status" value="1"/>
</dbReference>
<evidence type="ECO:0000256" key="4">
    <source>
        <dbReference type="ARBA" id="ARBA00022777"/>
    </source>
</evidence>
<keyword evidence="5" id="KW-0067">ATP-binding</keyword>
<evidence type="ECO:0000313" key="9">
    <source>
        <dbReference type="EMBL" id="PPE73908.1"/>
    </source>
</evidence>
<keyword evidence="6" id="KW-0142">cGMP-binding</keyword>
<proteinExistence type="predicted"/>
<dbReference type="EMBL" id="PSNW01000005">
    <property type="protein sequence ID" value="PPE73908.1"/>
    <property type="molecule type" value="Genomic_DNA"/>
</dbReference>
<keyword evidence="2" id="KW-0808">Transferase</keyword>
<dbReference type="PROSITE" id="PS00108">
    <property type="entry name" value="PROTEIN_KINASE_ST"/>
    <property type="match status" value="1"/>
</dbReference>
<dbReference type="InterPro" id="IPR018490">
    <property type="entry name" value="cNMP-bd_dom_sf"/>
</dbReference>
<dbReference type="PROSITE" id="PS50011">
    <property type="entry name" value="PROTEIN_KINASE_DOM"/>
    <property type="match status" value="1"/>
</dbReference>
<feature type="domain" description="Cyclic nucleotide-binding" evidence="8">
    <location>
        <begin position="313"/>
        <end position="410"/>
    </location>
</feature>
<dbReference type="PANTHER" id="PTHR43289:SF6">
    <property type="entry name" value="SERINE_THREONINE-PROTEIN KINASE NEKL-3"/>
    <property type="match status" value="1"/>
</dbReference>
<comment type="caution">
    <text evidence="9">The sequence shown here is derived from an EMBL/GenBank/DDBJ whole genome shotgun (WGS) entry which is preliminary data.</text>
</comment>
<dbReference type="PANTHER" id="PTHR43289">
    <property type="entry name" value="MITOGEN-ACTIVATED PROTEIN KINASE KINASE KINASE 20-RELATED"/>
    <property type="match status" value="1"/>
</dbReference>
<dbReference type="Gene3D" id="3.30.200.20">
    <property type="entry name" value="Phosphorylase Kinase, domain 1"/>
    <property type="match status" value="1"/>
</dbReference>
<dbReference type="PROSITE" id="PS50042">
    <property type="entry name" value="CNMP_BINDING_3"/>
    <property type="match status" value="1"/>
</dbReference>
<keyword evidence="4 9" id="KW-0418">Kinase</keyword>
<dbReference type="SMART" id="SM00100">
    <property type="entry name" value="cNMP"/>
    <property type="match status" value="1"/>
</dbReference>
<evidence type="ECO:0000256" key="3">
    <source>
        <dbReference type="ARBA" id="ARBA00022741"/>
    </source>
</evidence>
<name>A0A2S5TGE5_9GAMM</name>
<evidence type="ECO:0000259" key="7">
    <source>
        <dbReference type="PROSITE" id="PS50011"/>
    </source>
</evidence>
<dbReference type="GO" id="GO:0005524">
    <property type="term" value="F:ATP binding"/>
    <property type="evidence" value="ECO:0007669"/>
    <property type="project" value="UniProtKB-KW"/>
</dbReference>
<evidence type="ECO:0000313" key="10">
    <source>
        <dbReference type="Proteomes" id="UP000238220"/>
    </source>
</evidence>
<dbReference type="InterPro" id="IPR014710">
    <property type="entry name" value="RmlC-like_jellyroll"/>
</dbReference>
<gene>
    <name evidence="9" type="ORF">C3942_10940</name>
</gene>
<dbReference type="OrthoDB" id="9801841at2"/>
<dbReference type="SUPFAM" id="SSF56112">
    <property type="entry name" value="Protein kinase-like (PK-like)"/>
    <property type="match status" value="1"/>
</dbReference>
<dbReference type="Pfam" id="PF00069">
    <property type="entry name" value="Pkinase"/>
    <property type="match status" value="1"/>
</dbReference>
<dbReference type="SUPFAM" id="SSF51206">
    <property type="entry name" value="cAMP-binding domain-like"/>
    <property type="match status" value="1"/>
</dbReference>
<organism evidence="9 10">
    <name type="scientific">Solimonas fluminis</name>
    <dbReference type="NCBI Taxonomy" id="2086571"/>
    <lineage>
        <taxon>Bacteria</taxon>
        <taxon>Pseudomonadati</taxon>
        <taxon>Pseudomonadota</taxon>
        <taxon>Gammaproteobacteria</taxon>
        <taxon>Nevskiales</taxon>
        <taxon>Nevskiaceae</taxon>
        <taxon>Solimonas</taxon>
    </lineage>
</organism>
<keyword evidence="9" id="KW-0723">Serine/threonine-protein kinase</keyword>
<accession>A0A2S5TGE5</accession>
<sequence length="442" mass="48782">MSDTQVTEGQERRLPEGIPEQIGKYEVRGEIGRGACGVVYKGFDPFVQRDVAIKVALHDAEFKSDAAHERAFFAEARAAGMLAHPHIVSLHDAGVEGDLSYLVMEYIDGETLQPLCRAKGARAPLDQVIDIVFKCAKALDYAHGKGVLHRDIKPSNIMLTREGIPKLMDFSIAEINSGEAKEAEQQGVQGSPLYMAPEQIRREPLTPATDLYALGAVMYQLLTGLPPFPIPEIPRLFTAIKTQPAPRVRELRPDVPEAVSEVVSRLLLKTPGERFQSGGELAVTLTRLFDQLRQQGLVISRRESRDSLRRLHFFDGFSDEEIDEILNASSMATYQAGETIIAEGDIDDSFYILALGSAEVRKGGKAIYRLEKGDCVGEIGFLSATKRTATVVALNKVLALKINATLMEKVSRDCQLRFYKVFTQTLIYRLSVTSARLSALTS</sequence>
<evidence type="ECO:0000259" key="8">
    <source>
        <dbReference type="PROSITE" id="PS50042"/>
    </source>
</evidence>
<reference evidence="9 10" key="1">
    <citation type="submission" date="2018-02" db="EMBL/GenBank/DDBJ databases">
        <title>Genome sequencing of Solimonas sp. HR-BB.</title>
        <authorList>
            <person name="Lee Y."/>
            <person name="Jeon C.O."/>
        </authorList>
    </citation>
    <scope>NUCLEOTIDE SEQUENCE [LARGE SCALE GENOMIC DNA]</scope>
    <source>
        <strain evidence="9 10">HR-BB</strain>
    </source>
</reference>
<dbReference type="InterPro" id="IPR000595">
    <property type="entry name" value="cNMP-bd_dom"/>
</dbReference>
<evidence type="ECO:0000256" key="5">
    <source>
        <dbReference type="ARBA" id="ARBA00022840"/>
    </source>
</evidence>
<keyword evidence="3" id="KW-0547">Nucleotide-binding</keyword>
<evidence type="ECO:0000256" key="6">
    <source>
        <dbReference type="ARBA" id="ARBA00022992"/>
    </source>
</evidence>
<dbReference type="AlphaFoldDB" id="A0A2S5TGE5"/>
<dbReference type="RefSeq" id="WP_104230422.1">
    <property type="nucleotide sequence ID" value="NZ_PSNW01000005.1"/>
</dbReference>
<feature type="domain" description="Protein kinase" evidence="7">
    <location>
        <begin position="25"/>
        <end position="289"/>
    </location>
</feature>
<dbReference type="CDD" id="cd00038">
    <property type="entry name" value="CAP_ED"/>
    <property type="match status" value="1"/>
</dbReference>
<dbReference type="InterPro" id="IPR011009">
    <property type="entry name" value="Kinase-like_dom_sf"/>
</dbReference>
<dbReference type="SMART" id="SM00220">
    <property type="entry name" value="S_TKc"/>
    <property type="match status" value="1"/>
</dbReference>
<dbReference type="Gene3D" id="1.10.510.10">
    <property type="entry name" value="Transferase(Phosphotransferase) domain 1"/>
    <property type="match status" value="1"/>
</dbReference>
<evidence type="ECO:0000256" key="2">
    <source>
        <dbReference type="ARBA" id="ARBA00022679"/>
    </source>
</evidence>
<keyword evidence="10" id="KW-1185">Reference proteome</keyword>
<keyword evidence="1" id="KW-0140">cGMP</keyword>
<dbReference type="InterPro" id="IPR000719">
    <property type="entry name" value="Prot_kinase_dom"/>
</dbReference>
<dbReference type="PRINTS" id="PR00103">
    <property type="entry name" value="CAMPKINASE"/>
</dbReference>
<dbReference type="GO" id="GO:0030553">
    <property type="term" value="F:cGMP binding"/>
    <property type="evidence" value="ECO:0007669"/>
    <property type="project" value="UniProtKB-KW"/>
</dbReference>
<evidence type="ECO:0000256" key="1">
    <source>
        <dbReference type="ARBA" id="ARBA00022535"/>
    </source>
</evidence>
<dbReference type="GO" id="GO:0004674">
    <property type="term" value="F:protein serine/threonine kinase activity"/>
    <property type="evidence" value="ECO:0007669"/>
    <property type="project" value="UniProtKB-KW"/>
</dbReference>
<dbReference type="Gene3D" id="2.60.120.10">
    <property type="entry name" value="Jelly Rolls"/>
    <property type="match status" value="1"/>
</dbReference>
<dbReference type="Pfam" id="PF00027">
    <property type="entry name" value="cNMP_binding"/>
    <property type="match status" value="1"/>
</dbReference>